<protein>
    <submittedName>
        <fullName evidence="5">LacI family DNA-binding transcriptional regulator</fullName>
    </submittedName>
</protein>
<dbReference type="PROSITE" id="PS50932">
    <property type="entry name" value="HTH_LACI_2"/>
    <property type="match status" value="1"/>
</dbReference>
<keyword evidence="2 5" id="KW-0238">DNA-binding</keyword>
<dbReference type="Gene3D" id="1.10.260.40">
    <property type="entry name" value="lambda repressor-like DNA-binding domains"/>
    <property type="match status" value="1"/>
</dbReference>
<dbReference type="InterPro" id="IPR000843">
    <property type="entry name" value="HTH_LacI"/>
</dbReference>
<dbReference type="InterPro" id="IPR010982">
    <property type="entry name" value="Lambda_DNA-bd_dom_sf"/>
</dbReference>
<dbReference type="RefSeq" id="WP_233157300.1">
    <property type="nucleotide sequence ID" value="NZ_CP091196.1"/>
</dbReference>
<accession>A0ABY4NVK2</accession>
<dbReference type="EMBL" id="CP091196">
    <property type="protein sequence ID" value="UQS24097.1"/>
    <property type="molecule type" value="Genomic_DNA"/>
</dbReference>
<dbReference type="SUPFAM" id="SSF47413">
    <property type="entry name" value="lambda repressor-like DNA-binding domains"/>
    <property type="match status" value="1"/>
</dbReference>
<dbReference type="PANTHER" id="PTHR30146">
    <property type="entry name" value="LACI-RELATED TRANSCRIPTIONAL REPRESSOR"/>
    <property type="match status" value="1"/>
</dbReference>
<evidence type="ECO:0000313" key="6">
    <source>
        <dbReference type="Proteomes" id="UP000830158"/>
    </source>
</evidence>
<dbReference type="CDD" id="cd01392">
    <property type="entry name" value="HTH_LacI"/>
    <property type="match status" value="1"/>
</dbReference>
<evidence type="ECO:0000313" key="5">
    <source>
        <dbReference type="EMBL" id="UQS24097.1"/>
    </source>
</evidence>
<evidence type="ECO:0000256" key="1">
    <source>
        <dbReference type="ARBA" id="ARBA00023015"/>
    </source>
</evidence>
<dbReference type="InterPro" id="IPR046335">
    <property type="entry name" value="LacI/GalR-like_sensor"/>
</dbReference>
<dbReference type="SMART" id="SM00354">
    <property type="entry name" value="HTH_LACI"/>
    <property type="match status" value="1"/>
</dbReference>
<feature type="domain" description="HTH lacI-type" evidence="4">
    <location>
        <begin position="9"/>
        <end position="64"/>
    </location>
</feature>
<dbReference type="SUPFAM" id="SSF53822">
    <property type="entry name" value="Periplasmic binding protein-like I"/>
    <property type="match status" value="1"/>
</dbReference>
<dbReference type="CDD" id="cd06279">
    <property type="entry name" value="PBP1_LacI-like"/>
    <property type="match status" value="1"/>
</dbReference>
<proteinExistence type="predicted"/>
<dbReference type="Proteomes" id="UP000830158">
    <property type="component" value="Chromosome"/>
</dbReference>
<dbReference type="Gene3D" id="3.40.50.2300">
    <property type="match status" value="2"/>
</dbReference>
<evidence type="ECO:0000256" key="3">
    <source>
        <dbReference type="ARBA" id="ARBA00023163"/>
    </source>
</evidence>
<gene>
    <name evidence="5" type="ORF">L1857_15315</name>
</gene>
<dbReference type="GO" id="GO:0003677">
    <property type="term" value="F:DNA binding"/>
    <property type="evidence" value="ECO:0007669"/>
    <property type="project" value="UniProtKB-KW"/>
</dbReference>
<keyword evidence="1" id="KW-0805">Transcription regulation</keyword>
<dbReference type="Pfam" id="PF13377">
    <property type="entry name" value="Peripla_BP_3"/>
    <property type="match status" value="1"/>
</dbReference>
<keyword evidence="3" id="KW-0804">Transcription</keyword>
<dbReference type="InterPro" id="IPR028082">
    <property type="entry name" value="Peripla_BP_I"/>
</dbReference>
<reference evidence="5" key="1">
    <citation type="submission" date="2022-01" db="EMBL/GenBank/DDBJ databases">
        <title>PSI-footprinting approach for the identification of protein synthesis inhibitor producers.</title>
        <authorList>
            <person name="Handel F."/>
            <person name="Kulik A."/>
            <person name="Wex K.W."/>
            <person name="Berscheid A."/>
            <person name="Saur J.S."/>
            <person name="Winkler A."/>
            <person name="Wibberg D."/>
            <person name="Kalinowski J."/>
            <person name="Broetz-Oesterhelt H."/>
            <person name="Mast Y."/>
        </authorList>
    </citation>
    <scope>NUCLEOTIDE SEQUENCE</scope>
    <source>
        <strain evidence="5">KNN 49.3e</strain>
    </source>
</reference>
<dbReference type="Pfam" id="PF00356">
    <property type="entry name" value="LacI"/>
    <property type="match status" value="1"/>
</dbReference>
<organism evidence="5 6">
    <name type="scientific">Amycolatopsis thermalba</name>
    <dbReference type="NCBI Taxonomy" id="944492"/>
    <lineage>
        <taxon>Bacteria</taxon>
        <taxon>Bacillati</taxon>
        <taxon>Actinomycetota</taxon>
        <taxon>Actinomycetes</taxon>
        <taxon>Pseudonocardiales</taxon>
        <taxon>Pseudonocardiaceae</taxon>
        <taxon>Amycolatopsis</taxon>
    </lineage>
</organism>
<evidence type="ECO:0000259" key="4">
    <source>
        <dbReference type="PROSITE" id="PS50932"/>
    </source>
</evidence>
<dbReference type="PANTHER" id="PTHR30146:SF138">
    <property type="entry name" value="TRANSCRIPTIONAL REGULATORY PROTEIN"/>
    <property type="match status" value="1"/>
</dbReference>
<sequence>MSSPGSPRVTMAEVARRSGVSPMTVSYCYNQPDRVAPETLRRVRAVAAELGYRGPDPTARSLRRRRTGTIGVVLGEHLAYAFEDPQARRFLTGVAEVCRERGTGLNLIPTTGEDTDVERVTSASVDGYIVWTTADTDPVLPVVTGLGKPVAVHGGPAVPGARVVTIDNRASARELAARVFAGAARPAVLSFPFGRDRRARLETGPDPESVEFPVTRERLRGIAGHCRDAGFDAGAMPVAVVARNDRAEAAPLADALLDTGADAVVAMSDQLAFAVLDAARRRGLRVPADVAVAGWDDDPDAEREGLTTVAQSLCEQGRSCALIALGADAPGEAPWSVVVRTSTRQ</sequence>
<name>A0ABY4NVK2_9PSEU</name>
<evidence type="ECO:0000256" key="2">
    <source>
        <dbReference type="ARBA" id="ARBA00023125"/>
    </source>
</evidence>
<keyword evidence="6" id="KW-1185">Reference proteome</keyword>